<dbReference type="Gene3D" id="2.60.40.1120">
    <property type="entry name" value="Carboxypeptidase-like, regulatory domain"/>
    <property type="match status" value="1"/>
</dbReference>
<keyword evidence="3" id="KW-0998">Cell outer membrane</keyword>
<feature type="signal peptide" evidence="5">
    <location>
        <begin position="1"/>
        <end position="19"/>
    </location>
</feature>
<sequence>MLRKLLVLAIGLFSISLSAQQFEISGKLIDKESKAPLEAATVYAESVRDSTLVTYTITDKNGDYSLIGRTSLEEVNVYVSFVGYAPFEKTVSLKEKRVLKLEPIELDFQVESLGDVLVKARSAPITIKKDTLEFNAESFKTKKDATVEDLLKELPGVEVDAEGNITVNGKPVNKILVNGKSFFGGDDPTIATRNLTKEMISKIQVSDTKSDSDAFTGEASSGENKTINITIDEDKNKGIFGRVSGGGGTDDRFEYAGLVNYFDNDLQLSALGGGNNINSPGFSFGEIEKMFGGARSISVSSTGAFSVNGRNFGFGSGIINSRTGGLNYGDSWGKTSEISANYFYSGSNNYEETQQERENILPDNRYFTESYSRREGNTDRHQANMKFTTKPDTTWFIDAMPTFSYTKAENSSESNSQSYNENGDLINQSESDNQSFRDAQSIGGNFNVNKKWANGSSLSLRVNGNLENNDSESFILTSAETFGSNGELIDRNQFTDGKQENNNINSSLRYRLPVIKDKFYLNSEMGYGNDSRDDMQYVYDLNGTSGSFDDFNLEQSTDFENVNEFYRPEFGVDWNTEKVNIGLDVAYVYRELTSSDNLRDFNFSQDFDALEYNVNFSYRLNQKMGIYSYLSRRNSAPGVRQLSPYVDVSDPLNIVQGNPDLKPSNETDLYINFNNYDFQTRSGVFAYVSFTHIDDQVVSRSQVDENFVRSTTYDNVDGAFSAYASFSYSKDVQLDTLSSLKIGFGLYGNAQRSVNYNNDQIYDRDSRLLGPTLNLTYKLGDFLELRPGYNLSFNTVEFDINSLEGYEFARHELRLRTKTNWPKNLEWQNDLSYFNNPNVGDAFQQSTTLWNSTLTYSILDNRGNISLKAFDILNQNTNTQRETSENYIQDVQSTVLQQYFMLGFSYKFNTLGKKGEIEDRNFFF</sequence>
<keyword evidence="2" id="KW-0472">Membrane</keyword>
<proteinExistence type="predicted"/>
<dbReference type="OrthoDB" id="1682379at2"/>
<accession>A0A1Y1T761</accession>
<comment type="subcellular location">
    <subcellularLocation>
        <location evidence="1">Cell outer membrane</location>
    </subcellularLocation>
</comment>
<feature type="region of interest" description="Disordered" evidence="4">
    <location>
        <begin position="407"/>
        <end position="432"/>
    </location>
</feature>
<feature type="domain" description="Outer membrane protein beta-barrel" evidence="6">
    <location>
        <begin position="768"/>
        <end position="906"/>
    </location>
</feature>
<evidence type="ECO:0000259" key="6">
    <source>
        <dbReference type="Pfam" id="PF14905"/>
    </source>
</evidence>
<dbReference type="InterPro" id="IPR036942">
    <property type="entry name" value="Beta-barrel_TonB_sf"/>
</dbReference>
<evidence type="ECO:0000256" key="1">
    <source>
        <dbReference type="ARBA" id="ARBA00004442"/>
    </source>
</evidence>
<dbReference type="Pfam" id="PF13715">
    <property type="entry name" value="CarbopepD_reg_2"/>
    <property type="match status" value="1"/>
</dbReference>
<dbReference type="Gene3D" id="2.40.170.20">
    <property type="entry name" value="TonB-dependent receptor, beta-barrel domain"/>
    <property type="match status" value="1"/>
</dbReference>
<evidence type="ECO:0000256" key="4">
    <source>
        <dbReference type="SAM" id="MobiDB-lite"/>
    </source>
</evidence>
<evidence type="ECO:0000256" key="5">
    <source>
        <dbReference type="SAM" id="SignalP"/>
    </source>
</evidence>
<feature type="compositionally biased region" description="Low complexity" evidence="4">
    <location>
        <begin position="409"/>
        <end position="422"/>
    </location>
</feature>
<evidence type="ECO:0000256" key="3">
    <source>
        <dbReference type="ARBA" id="ARBA00023237"/>
    </source>
</evidence>
<dbReference type="AlphaFoldDB" id="A0A1Y1T761"/>
<dbReference type="RefSeq" id="WP_084840132.1">
    <property type="nucleotide sequence ID" value="NZ_ARYN01000002.1"/>
</dbReference>
<name>A0A1Y1T761_9FLAO</name>
<dbReference type="InterPro" id="IPR008969">
    <property type="entry name" value="CarboxyPept-like_regulatory"/>
</dbReference>
<dbReference type="EMBL" id="ARYN01000002">
    <property type="protein sequence ID" value="ORL46886.1"/>
    <property type="molecule type" value="Genomic_DNA"/>
</dbReference>
<keyword evidence="5" id="KW-0732">Signal</keyword>
<dbReference type="SUPFAM" id="SSF49464">
    <property type="entry name" value="Carboxypeptidase regulatory domain-like"/>
    <property type="match status" value="1"/>
</dbReference>
<comment type="caution">
    <text evidence="7">The sequence shown here is derived from an EMBL/GenBank/DDBJ whole genome shotgun (WGS) entry which is preliminary data.</text>
</comment>
<keyword evidence="8" id="KW-1185">Reference proteome</keyword>
<dbReference type="GO" id="GO:0009279">
    <property type="term" value="C:cell outer membrane"/>
    <property type="evidence" value="ECO:0007669"/>
    <property type="project" value="UniProtKB-SubCell"/>
</dbReference>
<dbReference type="SUPFAM" id="SSF56935">
    <property type="entry name" value="Porins"/>
    <property type="match status" value="1"/>
</dbReference>
<protein>
    <recommendedName>
        <fullName evidence="6">Outer membrane protein beta-barrel domain-containing protein</fullName>
    </recommendedName>
</protein>
<evidence type="ECO:0000313" key="7">
    <source>
        <dbReference type="EMBL" id="ORL46886.1"/>
    </source>
</evidence>
<evidence type="ECO:0000256" key="2">
    <source>
        <dbReference type="ARBA" id="ARBA00023136"/>
    </source>
</evidence>
<evidence type="ECO:0000313" key="8">
    <source>
        <dbReference type="Proteomes" id="UP000192746"/>
    </source>
</evidence>
<dbReference type="Proteomes" id="UP000192746">
    <property type="component" value="Unassembled WGS sequence"/>
</dbReference>
<gene>
    <name evidence="7" type="ORF">IIF7_02671</name>
</gene>
<organism evidence="7 8">
    <name type="scientific">Zunongwangia atlantica 22II14-10F7</name>
    <dbReference type="NCBI Taxonomy" id="1185767"/>
    <lineage>
        <taxon>Bacteria</taxon>
        <taxon>Pseudomonadati</taxon>
        <taxon>Bacteroidota</taxon>
        <taxon>Flavobacteriia</taxon>
        <taxon>Flavobacteriales</taxon>
        <taxon>Flavobacteriaceae</taxon>
        <taxon>Zunongwangia</taxon>
    </lineage>
</organism>
<dbReference type="InterPro" id="IPR041700">
    <property type="entry name" value="OMP_b-brl_3"/>
</dbReference>
<feature type="chain" id="PRO_5012214737" description="Outer membrane protein beta-barrel domain-containing protein" evidence="5">
    <location>
        <begin position="20"/>
        <end position="924"/>
    </location>
</feature>
<dbReference type="Pfam" id="PF14905">
    <property type="entry name" value="OMP_b-brl_3"/>
    <property type="match status" value="2"/>
</dbReference>
<dbReference type="STRING" id="1185767.IIF7_02671"/>
<feature type="domain" description="Outer membrane protein beta-barrel" evidence="6">
    <location>
        <begin position="454"/>
        <end position="757"/>
    </location>
</feature>
<reference evidence="7 8" key="1">
    <citation type="submission" date="2013-04" db="EMBL/GenBank/DDBJ databases">
        <title>Zunongwangia sp. 22II14-10F7 Genome Sequencing.</title>
        <authorList>
            <person name="Lai Q."/>
            <person name="Shao Z."/>
        </authorList>
    </citation>
    <scope>NUCLEOTIDE SEQUENCE [LARGE SCALE GENOMIC DNA]</scope>
    <source>
        <strain evidence="7 8">22II14-10F7</strain>
    </source>
</reference>